<feature type="region of interest" description="Disordered" evidence="1">
    <location>
        <begin position="24"/>
        <end position="48"/>
    </location>
</feature>
<dbReference type="Proteomes" id="UP000015106">
    <property type="component" value="Chromosome 7"/>
</dbReference>
<organism evidence="2 3">
    <name type="scientific">Triticum urartu</name>
    <name type="common">Red wild einkorn</name>
    <name type="synonym">Crithodium urartu</name>
    <dbReference type="NCBI Taxonomy" id="4572"/>
    <lineage>
        <taxon>Eukaryota</taxon>
        <taxon>Viridiplantae</taxon>
        <taxon>Streptophyta</taxon>
        <taxon>Embryophyta</taxon>
        <taxon>Tracheophyta</taxon>
        <taxon>Spermatophyta</taxon>
        <taxon>Magnoliopsida</taxon>
        <taxon>Liliopsida</taxon>
        <taxon>Poales</taxon>
        <taxon>Poaceae</taxon>
        <taxon>BOP clade</taxon>
        <taxon>Pooideae</taxon>
        <taxon>Triticodae</taxon>
        <taxon>Triticeae</taxon>
        <taxon>Triticinae</taxon>
        <taxon>Triticum</taxon>
    </lineage>
</organism>
<reference evidence="2" key="2">
    <citation type="submission" date="2018-03" db="EMBL/GenBank/DDBJ databases">
        <title>The Triticum urartu genome reveals the dynamic nature of wheat genome evolution.</title>
        <authorList>
            <person name="Ling H."/>
            <person name="Ma B."/>
            <person name="Shi X."/>
            <person name="Liu H."/>
            <person name="Dong L."/>
            <person name="Sun H."/>
            <person name="Cao Y."/>
            <person name="Gao Q."/>
            <person name="Zheng S."/>
            <person name="Li Y."/>
            <person name="Yu Y."/>
            <person name="Du H."/>
            <person name="Qi M."/>
            <person name="Li Y."/>
            <person name="Yu H."/>
            <person name="Cui Y."/>
            <person name="Wang N."/>
            <person name="Chen C."/>
            <person name="Wu H."/>
            <person name="Zhao Y."/>
            <person name="Zhang J."/>
            <person name="Li Y."/>
            <person name="Zhou W."/>
            <person name="Zhang B."/>
            <person name="Hu W."/>
            <person name="Eijk M."/>
            <person name="Tang J."/>
            <person name="Witsenboer H."/>
            <person name="Zhao S."/>
            <person name="Li Z."/>
            <person name="Zhang A."/>
            <person name="Wang D."/>
            <person name="Liang C."/>
        </authorList>
    </citation>
    <scope>NUCLEOTIDE SEQUENCE [LARGE SCALE GENOMIC DNA]</scope>
    <source>
        <strain evidence="2">cv. G1812</strain>
    </source>
</reference>
<evidence type="ECO:0000313" key="2">
    <source>
        <dbReference type="EnsemblPlants" id="TuG1812G0100002124.01.T01"/>
    </source>
</evidence>
<feature type="compositionally biased region" description="Basic and acidic residues" evidence="1">
    <location>
        <begin position="39"/>
        <end position="48"/>
    </location>
</feature>
<proteinExistence type="predicted"/>
<reference evidence="2" key="3">
    <citation type="submission" date="2022-06" db="UniProtKB">
        <authorList>
            <consortium name="EnsemblPlants"/>
        </authorList>
    </citation>
    <scope>IDENTIFICATION</scope>
</reference>
<evidence type="ECO:0000256" key="1">
    <source>
        <dbReference type="SAM" id="MobiDB-lite"/>
    </source>
</evidence>
<keyword evidence="3" id="KW-1185">Reference proteome</keyword>
<sequence length="48" mass="5663">MFLETSSFTWFAVVTCCSNQVTDYSTFQDPRETPMPQQDPRETPMRQQ</sequence>
<dbReference type="EnsemblPlants" id="TuG1812G0100002124.01.T01">
    <property type="protein sequence ID" value="TuG1812G0100002124.01.T01"/>
    <property type="gene ID" value="TuG1812G0100002124.01"/>
</dbReference>
<dbReference type="AlphaFoldDB" id="A0A8R7JZM7"/>
<name>A0A8R7JZM7_TRIUA</name>
<reference evidence="3" key="1">
    <citation type="journal article" date="2013" name="Nature">
        <title>Draft genome of the wheat A-genome progenitor Triticum urartu.</title>
        <authorList>
            <person name="Ling H.Q."/>
            <person name="Zhao S."/>
            <person name="Liu D."/>
            <person name="Wang J."/>
            <person name="Sun H."/>
            <person name="Zhang C."/>
            <person name="Fan H."/>
            <person name="Li D."/>
            <person name="Dong L."/>
            <person name="Tao Y."/>
            <person name="Gao C."/>
            <person name="Wu H."/>
            <person name="Li Y."/>
            <person name="Cui Y."/>
            <person name="Guo X."/>
            <person name="Zheng S."/>
            <person name="Wang B."/>
            <person name="Yu K."/>
            <person name="Liang Q."/>
            <person name="Yang W."/>
            <person name="Lou X."/>
            <person name="Chen J."/>
            <person name="Feng M."/>
            <person name="Jian J."/>
            <person name="Zhang X."/>
            <person name="Luo G."/>
            <person name="Jiang Y."/>
            <person name="Liu J."/>
            <person name="Wang Z."/>
            <person name="Sha Y."/>
            <person name="Zhang B."/>
            <person name="Wu H."/>
            <person name="Tang D."/>
            <person name="Shen Q."/>
            <person name="Xue P."/>
            <person name="Zou S."/>
            <person name="Wang X."/>
            <person name="Liu X."/>
            <person name="Wang F."/>
            <person name="Yang Y."/>
            <person name="An X."/>
            <person name="Dong Z."/>
            <person name="Zhang K."/>
            <person name="Zhang X."/>
            <person name="Luo M.C."/>
            <person name="Dvorak J."/>
            <person name="Tong Y."/>
            <person name="Wang J."/>
            <person name="Yang H."/>
            <person name="Li Z."/>
            <person name="Wang D."/>
            <person name="Zhang A."/>
            <person name="Wang J."/>
        </authorList>
    </citation>
    <scope>NUCLEOTIDE SEQUENCE</scope>
    <source>
        <strain evidence="3">cv. G1812</strain>
    </source>
</reference>
<protein>
    <submittedName>
        <fullName evidence="2">Uncharacterized protein</fullName>
    </submittedName>
</protein>
<evidence type="ECO:0000313" key="3">
    <source>
        <dbReference type="Proteomes" id="UP000015106"/>
    </source>
</evidence>
<dbReference type="Gramene" id="TuG1812G0100002124.01.T01">
    <property type="protein sequence ID" value="TuG1812G0100002124.01.T01"/>
    <property type="gene ID" value="TuG1812G0100002124.01"/>
</dbReference>
<accession>A0A8R7JZM7</accession>